<accession>A0ABT1GW99</accession>
<evidence type="ECO:0000256" key="4">
    <source>
        <dbReference type="ARBA" id="ARBA00022723"/>
    </source>
</evidence>
<keyword evidence="9" id="KW-1185">Reference proteome</keyword>
<dbReference type="Proteomes" id="UP001205740">
    <property type="component" value="Unassembled WGS sequence"/>
</dbReference>
<dbReference type="EMBL" id="JAMTCG010000001">
    <property type="protein sequence ID" value="MCP2159254.1"/>
    <property type="molecule type" value="Genomic_DNA"/>
</dbReference>
<gene>
    <name evidence="8" type="ORF">LX12_000418</name>
</gene>
<sequence length="344" mass="36973">MTAFGANAQIMITERCNLKCVHCAVPEESSPADTELTTAEWGDFIKLIAEGGVEALTISGGEATLRDDAPLLLEAAAAARIPRVTLLTNGLLRNSVITELVAVQRRHSNVGIHVSLDGASTATHDVIRGRGTFRATMTRIESLRAAGGVITGVHTVLHRDNVDEFEAIVAMVSELGASVWTIFPVAALGRAQQSALTSLTAEQWADVTARLAHVRNALGIDVGQMGPVLNDDWPADASITPRGRSEASSNVVVGPDGAIFTCPPLRDHLMGDVRTQRTVDDWRIALQMGEELTESVCRKCQFRLLCTGIDPDRPFRTVDTPEWSGRPDEILARQPSMTNLSGGH</sequence>
<dbReference type="SUPFAM" id="SSF102114">
    <property type="entry name" value="Radical SAM enzymes"/>
    <property type="match status" value="1"/>
</dbReference>
<keyword evidence="3" id="KW-0949">S-adenosyl-L-methionine</keyword>
<dbReference type="PROSITE" id="PS51918">
    <property type="entry name" value="RADICAL_SAM"/>
    <property type="match status" value="1"/>
</dbReference>
<dbReference type="PANTHER" id="PTHR11228:SF7">
    <property type="entry name" value="PQQA PEPTIDE CYCLASE"/>
    <property type="match status" value="1"/>
</dbReference>
<evidence type="ECO:0000313" key="9">
    <source>
        <dbReference type="Proteomes" id="UP001205740"/>
    </source>
</evidence>
<dbReference type="PANTHER" id="PTHR11228">
    <property type="entry name" value="RADICAL SAM DOMAIN PROTEIN"/>
    <property type="match status" value="1"/>
</dbReference>
<evidence type="ECO:0000259" key="7">
    <source>
        <dbReference type="PROSITE" id="PS51918"/>
    </source>
</evidence>
<keyword evidence="5" id="KW-0408">Iron</keyword>
<dbReference type="SFLD" id="SFLDG01067">
    <property type="entry name" value="SPASM/twitch_domain_containing"/>
    <property type="match status" value="1"/>
</dbReference>
<dbReference type="Pfam" id="PF04055">
    <property type="entry name" value="Radical_SAM"/>
    <property type="match status" value="1"/>
</dbReference>
<dbReference type="SFLD" id="SFLDS00029">
    <property type="entry name" value="Radical_SAM"/>
    <property type="match status" value="1"/>
</dbReference>
<dbReference type="InterPro" id="IPR007197">
    <property type="entry name" value="rSAM"/>
</dbReference>
<dbReference type="SMART" id="SM00729">
    <property type="entry name" value="Elp3"/>
    <property type="match status" value="1"/>
</dbReference>
<dbReference type="PIRSF" id="PIRSF037420">
    <property type="entry name" value="PQQ_syn_pqqE"/>
    <property type="match status" value="1"/>
</dbReference>
<reference evidence="8 9" key="1">
    <citation type="submission" date="2022-06" db="EMBL/GenBank/DDBJ databases">
        <title>Genomic Encyclopedia of Archaeal and Bacterial Type Strains, Phase II (KMG-II): from individual species to whole genera.</title>
        <authorList>
            <person name="Goeker M."/>
        </authorList>
    </citation>
    <scope>NUCLEOTIDE SEQUENCE [LARGE SCALE GENOMIC DNA]</scope>
    <source>
        <strain evidence="8 9">DSM 45037</strain>
    </source>
</reference>
<dbReference type="CDD" id="cd01335">
    <property type="entry name" value="Radical_SAM"/>
    <property type="match status" value="1"/>
</dbReference>
<evidence type="ECO:0000313" key="8">
    <source>
        <dbReference type="EMBL" id="MCP2159254.1"/>
    </source>
</evidence>
<evidence type="ECO:0000256" key="2">
    <source>
        <dbReference type="ARBA" id="ARBA00022485"/>
    </source>
</evidence>
<comment type="cofactor">
    <cofactor evidence="1">
        <name>[4Fe-4S] cluster</name>
        <dbReference type="ChEBI" id="CHEBI:49883"/>
    </cofactor>
</comment>
<keyword evidence="6" id="KW-0411">Iron-sulfur</keyword>
<dbReference type="RefSeq" id="WP_253652838.1">
    <property type="nucleotide sequence ID" value="NZ_BAAAOE010000004.1"/>
</dbReference>
<dbReference type="InterPro" id="IPR050377">
    <property type="entry name" value="Radical_SAM_PqqE_MftC-like"/>
</dbReference>
<organism evidence="8 9">
    <name type="scientific">Williamsia serinedens</name>
    <dbReference type="NCBI Taxonomy" id="391736"/>
    <lineage>
        <taxon>Bacteria</taxon>
        <taxon>Bacillati</taxon>
        <taxon>Actinomycetota</taxon>
        <taxon>Actinomycetes</taxon>
        <taxon>Mycobacteriales</taxon>
        <taxon>Nocardiaceae</taxon>
        <taxon>Williamsia</taxon>
    </lineage>
</organism>
<dbReference type="InterPro" id="IPR006638">
    <property type="entry name" value="Elp3/MiaA/NifB-like_rSAM"/>
</dbReference>
<protein>
    <submittedName>
        <fullName evidence="8">Radical SAM additional 4Fe4S-binding SPASM domain-containing protein</fullName>
    </submittedName>
</protein>
<comment type="caution">
    <text evidence="8">The sequence shown here is derived from an EMBL/GenBank/DDBJ whole genome shotgun (WGS) entry which is preliminary data.</text>
</comment>
<evidence type="ECO:0000256" key="1">
    <source>
        <dbReference type="ARBA" id="ARBA00001966"/>
    </source>
</evidence>
<proteinExistence type="predicted"/>
<evidence type="ECO:0000256" key="3">
    <source>
        <dbReference type="ARBA" id="ARBA00022691"/>
    </source>
</evidence>
<keyword evidence="4" id="KW-0479">Metal-binding</keyword>
<name>A0ABT1GW99_9NOCA</name>
<dbReference type="InterPro" id="IPR013785">
    <property type="entry name" value="Aldolase_TIM"/>
</dbReference>
<dbReference type="Gene3D" id="3.20.20.70">
    <property type="entry name" value="Aldolase class I"/>
    <property type="match status" value="1"/>
</dbReference>
<dbReference type="InterPro" id="IPR058240">
    <property type="entry name" value="rSAM_sf"/>
</dbReference>
<dbReference type="SFLD" id="SFLDG01386">
    <property type="entry name" value="main_SPASM_domain-containing"/>
    <property type="match status" value="1"/>
</dbReference>
<feature type="domain" description="Radical SAM core" evidence="7">
    <location>
        <begin position="2"/>
        <end position="221"/>
    </location>
</feature>
<dbReference type="InterPro" id="IPR017200">
    <property type="entry name" value="PqqE-like"/>
</dbReference>
<evidence type="ECO:0000256" key="6">
    <source>
        <dbReference type="ARBA" id="ARBA00023014"/>
    </source>
</evidence>
<evidence type="ECO:0000256" key="5">
    <source>
        <dbReference type="ARBA" id="ARBA00023004"/>
    </source>
</evidence>
<keyword evidence="2" id="KW-0004">4Fe-4S</keyword>